<dbReference type="Proteomes" id="UP001605036">
    <property type="component" value="Unassembled WGS sequence"/>
</dbReference>
<sequence length="105" mass="11708">MGWIKQESDRIRAAEVESVIDLCPDYTIFQTFVGCSIAKPGMLLGYPVNFRPYVTVRENCQDKLTCREESAGVRPQDAVVHAGEYLGAKFDSGNLPNRLLVEKKG</sequence>
<protein>
    <submittedName>
        <fullName evidence="1">Uncharacterized protein</fullName>
    </submittedName>
</protein>
<proteinExistence type="predicted"/>
<keyword evidence="2" id="KW-1185">Reference proteome</keyword>
<reference evidence="1 2" key="1">
    <citation type="submission" date="2024-09" db="EMBL/GenBank/DDBJ databases">
        <title>Chromosome-scale assembly of Riccia fluitans.</title>
        <authorList>
            <person name="Paukszto L."/>
            <person name="Sawicki J."/>
            <person name="Karawczyk K."/>
            <person name="Piernik-Szablinska J."/>
            <person name="Szczecinska M."/>
            <person name="Mazdziarz M."/>
        </authorList>
    </citation>
    <scope>NUCLEOTIDE SEQUENCE [LARGE SCALE GENOMIC DNA]</scope>
    <source>
        <strain evidence="1">Rf_01</strain>
        <tissue evidence="1">Aerial parts of the thallus</tissue>
    </source>
</reference>
<evidence type="ECO:0000313" key="1">
    <source>
        <dbReference type="EMBL" id="KAL2614207.1"/>
    </source>
</evidence>
<accession>A0ABD1XZ23</accession>
<name>A0ABD1XZ23_9MARC</name>
<dbReference type="AlphaFoldDB" id="A0ABD1XZ23"/>
<organism evidence="1 2">
    <name type="scientific">Riccia fluitans</name>
    <dbReference type="NCBI Taxonomy" id="41844"/>
    <lineage>
        <taxon>Eukaryota</taxon>
        <taxon>Viridiplantae</taxon>
        <taxon>Streptophyta</taxon>
        <taxon>Embryophyta</taxon>
        <taxon>Marchantiophyta</taxon>
        <taxon>Marchantiopsida</taxon>
        <taxon>Marchantiidae</taxon>
        <taxon>Marchantiales</taxon>
        <taxon>Ricciaceae</taxon>
        <taxon>Riccia</taxon>
    </lineage>
</organism>
<comment type="caution">
    <text evidence="1">The sequence shown here is derived from an EMBL/GenBank/DDBJ whole genome shotgun (WGS) entry which is preliminary data.</text>
</comment>
<evidence type="ECO:0000313" key="2">
    <source>
        <dbReference type="Proteomes" id="UP001605036"/>
    </source>
</evidence>
<dbReference type="EMBL" id="JBHFFA010000007">
    <property type="protein sequence ID" value="KAL2614207.1"/>
    <property type="molecule type" value="Genomic_DNA"/>
</dbReference>
<gene>
    <name evidence="1" type="ORF">R1flu_025899</name>
</gene>